<dbReference type="Pfam" id="PF14328">
    <property type="entry name" value="DUF4385"/>
    <property type="match status" value="1"/>
</dbReference>
<reference evidence="1 2" key="1">
    <citation type="submission" date="2018-05" db="EMBL/GenBank/DDBJ databases">
        <title>Genome sequencing and assembly of the regulated plant pathogen Lachnellula willkommii and related sister species for the development of diagnostic species identification markers.</title>
        <authorList>
            <person name="Giroux E."/>
            <person name="Bilodeau G."/>
        </authorList>
    </citation>
    <scope>NUCLEOTIDE SEQUENCE [LARGE SCALE GENOMIC DNA]</scope>
    <source>
        <strain evidence="1 2">CBS 197.66</strain>
    </source>
</reference>
<accession>A0A8H8RLL5</accession>
<dbReference type="EMBL" id="QGMJ01000360">
    <property type="protein sequence ID" value="TVY37268.1"/>
    <property type="molecule type" value="Genomic_DNA"/>
</dbReference>
<dbReference type="Proteomes" id="UP000462212">
    <property type="component" value="Unassembled WGS sequence"/>
</dbReference>
<dbReference type="AlphaFoldDB" id="A0A8H8RLL5"/>
<comment type="caution">
    <text evidence="1">The sequence shown here is derived from an EMBL/GenBank/DDBJ whole genome shotgun (WGS) entry which is preliminary data.</text>
</comment>
<organism evidence="1 2">
    <name type="scientific">Lachnellula subtilissima</name>
    <dbReference type="NCBI Taxonomy" id="602034"/>
    <lineage>
        <taxon>Eukaryota</taxon>
        <taxon>Fungi</taxon>
        <taxon>Dikarya</taxon>
        <taxon>Ascomycota</taxon>
        <taxon>Pezizomycotina</taxon>
        <taxon>Leotiomycetes</taxon>
        <taxon>Helotiales</taxon>
        <taxon>Lachnaceae</taxon>
        <taxon>Lachnellula</taxon>
    </lineage>
</organism>
<keyword evidence="2" id="KW-1185">Reference proteome</keyword>
<dbReference type="InterPro" id="IPR025494">
    <property type="entry name" value="DUF4385"/>
</dbReference>
<sequence>MPPFTRPPKPHYLSYRIARGEQGVLTYEPYKSHLLPHWRFRTPQLARTSAETLYQHFLSFFEQGDFVGMDMARKFIQMGMTRAKRYANYEGGRKY</sequence>
<gene>
    <name evidence="1" type="ORF">LSUB1_G006138</name>
</gene>
<proteinExistence type="predicted"/>
<evidence type="ECO:0008006" key="3">
    <source>
        <dbReference type="Google" id="ProtNLM"/>
    </source>
</evidence>
<protein>
    <recommendedName>
        <fullName evidence="3">DUF4385 domain-containing protein</fullName>
    </recommendedName>
</protein>
<dbReference type="OrthoDB" id="2589819at2759"/>
<evidence type="ECO:0000313" key="2">
    <source>
        <dbReference type="Proteomes" id="UP000462212"/>
    </source>
</evidence>
<name>A0A8H8RLL5_9HELO</name>
<feature type="non-terminal residue" evidence="1">
    <location>
        <position position="95"/>
    </location>
</feature>
<evidence type="ECO:0000313" key="1">
    <source>
        <dbReference type="EMBL" id="TVY37268.1"/>
    </source>
</evidence>